<protein>
    <submittedName>
        <fullName evidence="2">Helix-turn-helix domain protein</fullName>
    </submittedName>
</protein>
<evidence type="ECO:0000259" key="1">
    <source>
        <dbReference type="PROSITE" id="PS50943"/>
    </source>
</evidence>
<dbReference type="HOGENOM" id="CLU_033540_0_1_11"/>
<evidence type="ECO:0000313" key="3">
    <source>
        <dbReference type="Proteomes" id="UP000002484"/>
    </source>
</evidence>
<dbReference type="KEGG" id="fri:FraEuI1c_0237"/>
<dbReference type="InterPro" id="IPR001387">
    <property type="entry name" value="Cro/C1-type_HTH"/>
</dbReference>
<evidence type="ECO:0000313" key="2">
    <source>
        <dbReference type="EMBL" id="ADP78323.1"/>
    </source>
</evidence>
<keyword evidence="3" id="KW-1185">Reference proteome</keyword>
<dbReference type="SMART" id="SM00530">
    <property type="entry name" value="HTH_XRE"/>
    <property type="match status" value="1"/>
</dbReference>
<dbReference type="RefSeq" id="WP_013421446.1">
    <property type="nucleotide sequence ID" value="NC_014666.1"/>
</dbReference>
<dbReference type="CDD" id="cd00093">
    <property type="entry name" value="HTH_XRE"/>
    <property type="match status" value="1"/>
</dbReference>
<organism evidence="2 3">
    <name type="scientific">Pseudofrankia inefficax (strain DSM 45817 / CECT 9037 / DDB 130130 / EuI1c)</name>
    <name type="common">Frankia inefficax</name>
    <dbReference type="NCBI Taxonomy" id="298654"/>
    <lineage>
        <taxon>Bacteria</taxon>
        <taxon>Bacillati</taxon>
        <taxon>Actinomycetota</taxon>
        <taxon>Actinomycetes</taxon>
        <taxon>Frankiales</taxon>
        <taxon>Frankiaceae</taxon>
        <taxon>Pseudofrankia</taxon>
    </lineage>
</organism>
<dbReference type="Pfam" id="PF01381">
    <property type="entry name" value="HTH_3"/>
    <property type="match status" value="1"/>
</dbReference>
<dbReference type="AlphaFoldDB" id="E3J632"/>
<dbReference type="InterPro" id="IPR010982">
    <property type="entry name" value="Lambda_DNA-bd_dom_sf"/>
</dbReference>
<reference evidence="2 3" key="1">
    <citation type="submission" date="2010-10" db="EMBL/GenBank/DDBJ databases">
        <title>Complete sequence of Frankia sp. EuI1c.</title>
        <authorList>
            <consortium name="US DOE Joint Genome Institute"/>
            <person name="Lucas S."/>
            <person name="Copeland A."/>
            <person name="Lapidus A."/>
            <person name="Cheng J.-F."/>
            <person name="Bruce D."/>
            <person name="Goodwin L."/>
            <person name="Pitluck S."/>
            <person name="Chertkov O."/>
            <person name="Detter J.C."/>
            <person name="Han C."/>
            <person name="Tapia R."/>
            <person name="Land M."/>
            <person name="Hauser L."/>
            <person name="Jeffries C."/>
            <person name="Kyrpides N."/>
            <person name="Ivanova N."/>
            <person name="Mikhailova N."/>
            <person name="Beauchemin N."/>
            <person name="Sen A."/>
            <person name="Sur S.A."/>
            <person name="Gtari M."/>
            <person name="Wall L."/>
            <person name="Tisa L."/>
            <person name="Woyke T."/>
        </authorList>
    </citation>
    <scope>NUCLEOTIDE SEQUENCE [LARGE SCALE GENOMIC DNA]</scope>
    <source>
        <strain evidence="3">DSM 45817 / CECT 9037 / EuI1c</strain>
    </source>
</reference>
<dbReference type="InParanoid" id="E3J632"/>
<dbReference type="Gene3D" id="1.10.260.40">
    <property type="entry name" value="lambda repressor-like DNA-binding domains"/>
    <property type="match status" value="1"/>
</dbReference>
<dbReference type="STRING" id="298654.FraEuI1c_0237"/>
<dbReference type="Proteomes" id="UP000002484">
    <property type="component" value="Chromosome"/>
</dbReference>
<dbReference type="EMBL" id="CP002299">
    <property type="protein sequence ID" value="ADP78323.1"/>
    <property type="molecule type" value="Genomic_DNA"/>
</dbReference>
<accession>E3J632</accession>
<gene>
    <name evidence="2" type="ordered locus">FraEuI1c_0237</name>
</gene>
<dbReference type="eggNOG" id="COG1396">
    <property type="taxonomic scope" value="Bacteria"/>
</dbReference>
<feature type="domain" description="HTH cro/C1-type" evidence="1">
    <location>
        <begin position="12"/>
        <end position="65"/>
    </location>
</feature>
<dbReference type="GO" id="GO:0003677">
    <property type="term" value="F:DNA binding"/>
    <property type="evidence" value="ECO:0007669"/>
    <property type="project" value="InterPro"/>
</dbReference>
<dbReference type="PROSITE" id="PS50943">
    <property type="entry name" value="HTH_CROC1"/>
    <property type="match status" value="1"/>
</dbReference>
<sequence length="419" mass="45458">MDAGDRPISGNLRDLRRTAGLSQEELAGRTGLSVSTVRKVEQGGSARVETLHVLARALGVETSALFGSQAPKPADAEEENKLNLVAFRHALTPAVGFGGSTRRVDGLVAAGIERESLGRDLRAAVTRYHADDFEGVARGLPRMVAATNELVRQSAGDEVASLAAQRLRSDVLQLAGWFLTQVRQYDLAYVALRDAVADGESSDDRLSVAASVISQCWLFIRQGRFSDAELLAGDAATQIEPRMSEASKEELAAWGWLLLRGSAAAIRNNRSDESREFLRLAEVAAVRHDGQPRRMAAGYHQYWSTFDVSTVRMKIAEALMIDGDASGVLRVAEGVQAPRRAGRSDNYSRHLLDVAGAHAALRNYQDAIDILSSLRSTTPDWLRHQRRAGDLVGGLVTSRKRRVGQDLRELAGFFGSTGS</sequence>
<dbReference type="SUPFAM" id="SSF47413">
    <property type="entry name" value="lambda repressor-like DNA-binding domains"/>
    <property type="match status" value="1"/>
</dbReference>
<name>E3J632_PSEI1</name>
<proteinExistence type="predicted"/>